<keyword evidence="7" id="KW-0915">Sodium</keyword>
<evidence type="ECO:0000256" key="9">
    <source>
        <dbReference type="ARBA" id="ARBA00023136"/>
    </source>
</evidence>
<dbReference type="PANTHER" id="PTHR11690:SF288">
    <property type="entry name" value="AMILORIDE-SENSITIVE NA+ CHANNEL-RELATED"/>
    <property type="match status" value="1"/>
</dbReference>
<keyword evidence="9" id="KW-0472">Membrane</keyword>
<keyword evidence="14" id="KW-1185">Reference proteome</keyword>
<evidence type="ECO:0000256" key="8">
    <source>
        <dbReference type="ARBA" id="ARBA00023065"/>
    </source>
</evidence>
<keyword evidence="5 12" id="KW-0812">Transmembrane</keyword>
<dbReference type="InterPro" id="IPR001873">
    <property type="entry name" value="ENaC"/>
</dbReference>
<keyword evidence="10 12" id="KW-0739">Sodium transport</keyword>
<sequence>MKQVLERRKFLINKTKPHLEIRNWSLKDGYIEKYNNNVYPRRALISGSSMGFTADWLYSNHSHIDHLCKDSVLGFKVKLDHPLQIPYMNKYFIMPLNKITRVAIKPVMTLISEELVFYKPIDRQCYLPDEMYLSLYKIYSQQNCFSECLYNVTLRKCGCVPYWMPHVKNTKICGPGKTDCMKDIHHLQSDQFKSGPCKCLPLCNSLKYEIETSHTDWNWDSLPHTYNISNECVV</sequence>
<dbReference type="Proteomes" id="UP001353858">
    <property type="component" value="Unassembled WGS sequence"/>
</dbReference>
<dbReference type="PANTHER" id="PTHR11690">
    <property type="entry name" value="AMILORIDE-SENSITIVE SODIUM CHANNEL-RELATED"/>
    <property type="match status" value="1"/>
</dbReference>
<comment type="similarity">
    <text evidence="2 12">Belongs to the amiloride-sensitive sodium channel (TC 1.A.6) family.</text>
</comment>
<proteinExistence type="inferred from homology"/>
<keyword evidence="3 12" id="KW-0813">Transport</keyword>
<dbReference type="GO" id="GO:0005886">
    <property type="term" value="C:plasma membrane"/>
    <property type="evidence" value="ECO:0007669"/>
    <property type="project" value="TreeGrafter"/>
</dbReference>
<evidence type="ECO:0000313" key="14">
    <source>
        <dbReference type="Proteomes" id="UP001353858"/>
    </source>
</evidence>
<dbReference type="AlphaFoldDB" id="A0AAN7P2N9"/>
<dbReference type="Pfam" id="PF00858">
    <property type="entry name" value="ASC"/>
    <property type="match status" value="1"/>
</dbReference>
<keyword evidence="6" id="KW-1133">Transmembrane helix</keyword>
<keyword evidence="11 12" id="KW-0407">Ion channel</keyword>
<organism evidence="13 14">
    <name type="scientific">Aquatica leii</name>
    <dbReference type="NCBI Taxonomy" id="1421715"/>
    <lineage>
        <taxon>Eukaryota</taxon>
        <taxon>Metazoa</taxon>
        <taxon>Ecdysozoa</taxon>
        <taxon>Arthropoda</taxon>
        <taxon>Hexapoda</taxon>
        <taxon>Insecta</taxon>
        <taxon>Pterygota</taxon>
        <taxon>Neoptera</taxon>
        <taxon>Endopterygota</taxon>
        <taxon>Coleoptera</taxon>
        <taxon>Polyphaga</taxon>
        <taxon>Elateriformia</taxon>
        <taxon>Elateroidea</taxon>
        <taxon>Lampyridae</taxon>
        <taxon>Luciolinae</taxon>
        <taxon>Aquatica</taxon>
    </lineage>
</organism>
<accession>A0AAN7P2N9</accession>
<reference evidence="14" key="1">
    <citation type="submission" date="2023-01" db="EMBL/GenBank/DDBJ databases">
        <title>Key to firefly adult light organ development and bioluminescence: homeobox transcription factors regulate luciferase expression and transportation to peroxisome.</title>
        <authorList>
            <person name="Fu X."/>
        </authorList>
    </citation>
    <scope>NUCLEOTIDE SEQUENCE [LARGE SCALE GENOMIC DNA]</scope>
</reference>
<keyword evidence="8 12" id="KW-0406">Ion transport</keyword>
<name>A0AAN7P2N9_9COLE</name>
<evidence type="ECO:0000256" key="7">
    <source>
        <dbReference type="ARBA" id="ARBA00023053"/>
    </source>
</evidence>
<dbReference type="EMBL" id="JARPUR010000006">
    <property type="protein sequence ID" value="KAK4873968.1"/>
    <property type="molecule type" value="Genomic_DNA"/>
</dbReference>
<evidence type="ECO:0000256" key="1">
    <source>
        <dbReference type="ARBA" id="ARBA00004141"/>
    </source>
</evidence>
<evidence type="ECO:0000313" key="13">
    <source>
        <dbReference type="EMBL" id="KAK4873968.1"/>
    </source>
</evidence>
<dbReference type="GO" id="GO:0015280">
    <property type="term" value="F:ligand-gated sodium channel activity"/>
    <property type="evidence" value="ECO:0007669"/>
    <property type="project" value="TreeGrafter"/>
</dbReference>
<evidence type="ECO:0000256" key="11">
    <source>
        <dbReference type="ARBA" id="ARBA00023303"/>
    </source>
</evidence>
<comment type="subcellular location">
    <subcellularLocation>
        <location evidence="1">Membrane</location>
        <topology evidence="1">Multi-pass membrane protein</topology>
    </subcellularLocation>
</comment>
<dbReference type="Gene3D" id="1.10.287.820">
    <property type="entry name" value="Acid-sensing ion channel domain"/>
    <property type="match status" value="1"/>
</dbReference>
<keyword evidence="4 12" id="KW-0894">Sodium channel</keyword>
<evidence type="ECO:0000256" key="2">
    <source>
        <dbReference type="ARBA" id="ARBA00007193"/>
    </source>
</evidence>
<evidence type="ECO:0000256" key="5">
    <source>
        <dbReference type="ARBA" id="ARBA00022692"/>
    </source>
</evidence>
<gene>
    <name evidence="13" type="ORF">RN001_013328</name>
</gene>
<evidence type="ECO:0000256" key="6">
    <source>
        <dbReference type="ARBA" id="ARBA00022989"/>
    </source>
</evidence>
<evidence type="ECO:0000256" key="3">
    <source>
        <dbReference type="ARBA" id="ARBA00022448"/>
    </source>
</evidence>
<evidence type="ECO:0000256" key="12">
    <source>
        <dbReference type="RuleBase" id="RU000679"/>
    </source>
</evidence>
<evidence type="ECO:0000256" key="10">
    <source>
        <dbReference type="ARBA" id="ARBA00023201"/>
    </source>
</evidence>
<comment type="caution">
    <text evidence="13">The sequence shown here is derived from an EMBL/GenBank/DDBJ whole genome shotgun (WGS) entry which is preliminary data.</text>
</comment>
<evidence type="ECO:0000256" key="4">
    <source>
        <dbReference type="ARBA" id="ARBA00022461"/>
    </source>
</evidence>
<protein>
    <submittedName>
        <fullName evidence="13">Uncharacterized protein</fullName>
    </submittedName>
</protein>